<accession>A0A0L6ZEK7</accession>
<proteinExistence type="predicted"/>
<dbReference type="EMBL" id="LHUR01000005">
    <property type="protein sequence ID" value="KOA21410.1"/>
    <property type="molecule type" value="Genomic_DNA"/>
</dbReference>
<dbReference type="Pfam" id="PF11104">
    <property type="entry name" value="PilM_2"/>
    <property type="match status" value="1"/>
</dbReference>
<dbReference type="PIRSF" id="PIRSF019169">
    <property type="entry name" value="PilM"/>
    <property type="match status" value="1"/>
</dbReference>
<dbReference type="Gene3D" id="3.30.420.40">
    <property type="match status" value="2"/>
</dbReference>
<comment type="caution">
    <text evidence="1">The sequence shown here is derived from an EMBL/GenBank/DDBJ whole genome shotgun (WGS) entry which is preliminary data.</text>
</comment>
<dbReference type="InterPro" id="IPR005883">
    <property type="entry name" value="PilM"/>
</dbReference>
<dbReference type="RefSeq" id="WP_052219693.1">
    <property type="nucleotide sequence ID" value="NZ_LHUR01000005.1"/>
</dbReference>
<gene>
    <name evidence="1" type="ORF">CLHOM_00810</name>
</gene>
<evidence type="ECO:0000313" key="1">
    <source>
        <dbReference type="EMBL" id="KOA21410.1"/>
    </source>
</evidence>
<organism evidence="1 2">
    <name type="scientific">Clostridium homopropionicum DSM 5847</name>
    <dbReference type="NCBI Taxonomy" id="1121318"/>
    <lineage>
        <taxon>Bacteria</taxon>
        <taxon>Bacillati</taxon>
        <taxon>Bacillota</taxon>
        <taxon>Clostridia</taxon>
        <taxon>Eubacteriales</taxon>
        <taxon>Clostridiaceae</taxon>
        <taxon>Clostridium</taxon>
    </lineage>
</organism>
<dbReference type="NCBIfam" id="TIGR01175">
    <property type="entry name" value="pilM"/>
    <property type="match status" value="1"/>
</dbReference>
<dbReference type="PANTHER" id="PTHR32432:SF3">
    <property type="entry name" value="ETHANOLAMINE UTILIZATION PROTEIN EUTJ"/>
    <property type="match status" value="1"/>
</dbReference>
<dbReference type="Gene3D" id="3.30.1490.300">
    <property type="match status" value="1"/>
</dbReference>
<evidence type="ECO:0000313" key="2">
    <source>
        <dbReference type="Proteomes" id="UP000037043"/>
    </source>
</evidence>
<sequence length="364" mass="41429">MFSKKAVSIDIGSKNIKIVEGKYEGDKVIVSKMTTFETPKDSFNDGEIINLEEIKNSISEKLKESNIKSKNIVFSSKSTSIITRIIEVPWVKGKELDSLIKYEIEQYLPIDFQEYVTKYKLLEEFTKDQVKMVRANVAVYPKAMAKAYWDLAKELKLNPFALDLSSNAVNKLVTRKNTFINLEELEKQDTICMIDFGYDQIEFNIISKGILEFTRIITGGGSYLDANIGSEFSVGEKEAEDKKIMLGNLSDDIELFKEGLTVNENFLEAQTINASIRLVIDRWNNEINRMLEYFRNRFKDRNISKILIYGGTSELKGMDKYMQSVLGVTVEKVQNISSIVLEGSLKETSIVSYINAIGGIIRIK</sequence>
<dbReference type="CDD" id="cd24049">
    <property type="entry name" value="ASKHA_NBD_PilM"/>
    <property type="match status" value="1"/>
</dbReference>
<dbReference type="Proteomes" id="UP000037043">
    <property type="component" value="Unassembled WGS sequence"/>
</dbReference>
<dbReference type="STRING" id="36844.SAMN04488501_105145"/>
<protein>
    <submittedName>
        <fullName evidence="1">Competence protein A</fullName>
    </submittedName>
</protein>
<name>A0A0L6ZEK7_9CLOT</name>
<dbReference type="AlphaFoldDB" id="A0A0L6ZEK7"/>
<dbReference type="InterPro" id="IPR043129">
    <property type="entry name" value="ATPase_NBD"/>
</dbReference>
<dbReference type="PANTHER" id="PTHR32432">
    <property type="entry name" value="CELL DIVISION PROTEIN FTSA-RELATED"/>
    <property type="match status" value="1"/>
</dbReference>
<keyword evidence="2" id="KW-1185">Reference proteome</keyword>
<reference evidence="2" key="1">
    <citation type="submission" date="2015-08" db="EMBL/GenBank/DDBJ databases">
        <title>Genome sequence of the strict anaerobe Clostridium homopropionicum LuHBu1 (DSM 5847T).</title>
        <authorList>
            <person name="Poehlein A."/>
            <person name="Beck M."/>
            <person name="Schiel-Bengelsdorf B."/>
            <person name="Bengelsdorf F.R."/>
            <person name="Daniel R."/>
            <person name="Duerre P."/>
        </authorList>
    </citation>
    <scope>NUCLEOTIDE SEQUENCE [LARGE SCALE GENOMIC DNA]</scope>
    <source>
        <strain evidence="2">DSM 5847</strain>
    </source>
</reference>
<dbReference type="PATRIC" id="fig|1121318.3.peg.80"/>
<dbReference type="InterPro" id="IPR050696">
    <property type="entry name" value="FtsA/MreB"/>
</dbReference>
<dbReference type="SUPFAM" id="SSF53067">
    <property type="entry name" value="Actin-like ATPase domain"/>
    <property type="match status" value="2"/>
</dbReference>